<dbReference type="InterPro" id="IPR004839">
    <property type="entry name" value="Aminotransferase_I/II_large"/>
</dbReference>
<dbReference type="STRING" id="2340.JV46_05450"/>
<dbReference type="PATRIC" id="fig|2340.3.peg.1266"/>
<accession>A0A0B0H7H8</accession>
<proteinExistence type="inferred from homology"/>
<dbReference type="Gene3D" id="3.40.640.10">
    <property type="entry name" value="Type I PLP-dependent aspartate aminotransferase-like (Major domain)"/>
    <property type="match status" value="1"/>
</dbReference>
<dbReference type="Pfam" id="PF00155">
    <property type="entry name" value="Aminotran_1_2"/>
    <property type="match status" value="1"/>
</dbReference>
<dbReference type="PANTHER" id="PTHR46383:SF2">
    <property type="entry name" value="AMINOTRANSFERASE"/>
    <property type="match status" value="1"/>
</dbReference>
<keyword evidence="3 6" id="KW-0032">Aminotransferase</keyword>
<sequence length="383" mass="42711">MTAQRTRKIEPFHVMRLLARARELETAGRDIIHMEIGEPDFVTADPIIEAGHKALNEGKTHYTPALGLPELRHALSDWYARVHDAPVDAGRIIVTPGSSTGLQMLMSALVDQGDEVLLPDPGYPCNRNFVLLSDGVPVSLPLTEEQGWLVTPEMIERFWTEKTRALLVASPANPTGAVYTAQQLEVLHDAVAAKGGYLIVDEIYQGLTFEVESSSSLLMRLDHQIVVDSFSKYFGMTGWRVGWLVVPESLVPVLEVLAQNIYLSAPVISQWAAITALSAEVSPLLEERRDIFRERRDFLYPKLKQLGFGISQPPHGAFYLYANCAALTNDSFDFCQRLLEEQGVAVTPGKDFGLNKPHQFVRFAFTTSIERMQEAIDRISSFL</sequence>
<evidence type="ECO:0000256" key="5">
    <source>
        <dbReference type="ARBA" id="ARBA00022898"/>
    </source>
</evidence>
<dbReference type="eggNOG" id="COG0436">
    <property type="taxonomic scope" value="Bacteria"/>
</dbReference>
<dbReference type="InterPro" id="IPR015421">
    <property type="entry name" value="PyrdxlP-dep_Trfase_major"/>
</dbReference>
<dbReference type="GO" id="GO:0008483">
    <property type="term" value="F:transaminase activity"/>
    <property type="evidence" value="ECO:0007669"/>
    <property type="project" value="UniProtKB-KW"/>
</dbReference>
<dbReference type="GO" id="GO:0030170">
    <property type="term" value="F:pyridoxal phosphate binding"/>
    <property type="evidence" value="ECO:0007669"/>
    <property type="project" value="InterPro"/>
</dbReference>
<dbReference type="AlphaFoldDB" id="A0A0B0H7H8"/>
<comment type="caution">
    <text evidence="8">The sequence shown here is derived from an EMBL/GenBank/DDBJ whole genome shotgun (WGS) entry which is preliminary data.</text>
</comment>
<dbReference type="SUPFAM" id="SSF53383">
    <property type="entry name" value="PLP-dependent transferases"/>
    <property type="match status" value="1"/>
</dbReference>
<reference evidence="8 9" key="1">
    <citation type="journal article" date="2014" name="BMC Genomics">
        <title>The genome of the intracellular bacterium of the coastal bivalve, Solemya velum: a blueprint for thriving in and out of symbiosis.</title>
        <authorList>
            <person name="Dmytrenko O."/>
            <person name="Russell S.L."/>
            <person name="Loo W.T."/>
            <person name="Fontanez K.M."/>
            <person name="Liao L."/>
            <person name="Roeselers G."/>
            <person name="Sharma R."/>
            <person name="Stewart F.J."/>
            <person name="Newton I.L."/>
            <person name="Woyke T."/>
            <person name="Wu D."/>
            <person name="Lang J.M."/>
            <person name="Eisen J.A."/>
            <person name="Cavanaugh C.M."/>
        </authorList>
    </citation>
    <scope>NUCLEOTIDE SEQUENCE [LARGE SCALE GENOMIC DNA]</scope>
    <source>
        <strain evidence="8 9">WH</strain>
    </source>
</reference>
<dbReference type="EMBL" id="JRAA01000002">
    <property type="protein sequence ID" value="KHF24622.1"/>
    <property type="molecule type" value="Genomic_DNA"/>
</dbReference>
<dbReference type="PANTHER" id="PTHR46383">
    <property type="entry name" value="ASPARTATE AMINOTRANSFERASE"/>
    <property type="match status" value="1"/>
</dbReference>
<feature type="domain" description="Aminotransferase class I/classII large" evidence="7">
    <location>
        <begin position="30"/>
        <end position="379"/>
    </location>
</feature>
<keyword evidence="4 6" id="KW-0808">Transferase</keyword>
<dbReference type="GO" id="GO:0006520">
    <property type="term" value="P:amino acid metabolic process"/>
    <property type="evidence" value="ECO:0007669"/>
    <property type="project" value="InterPro"/>
</dbReference>
<keyword evidence="5" id="KW-0663">Pyridoxal phosphate</keyword>
<dbReference type="InterPro" id="IPR015424">
    <property type="entry name" value="PyrdxlP-dep_Trfase"/>
</dbReference>
<evidence type="ECO:0000256" key="2">
    <source>
        <dbReference type="ARBA" id="ARBA00007441"/>
    </source>
</evidence>
<dbReference type="Proteomes" id="UP000030856">
    <property type="component" value="Unassembled WGS sequence"/>
</dbReference>
<dbReference type="PROSITE" id="PS00105">
    <property type="entry name" value="AA_TRANSFER_CLASS_1"/>
    <property type="match status" value="1"/>
</dbReference>
<protein>
    <recommendedName>
        <fullName evidence="6">Aminotransferase</fullName>
        <ecNumber evidence="6">2.6.1.-</ecNumber>
    </recommendedName>
</protein>
<name>A0A0B0H7H8_SOVGS</name>
<dbReference type="CDD" id="cd00609">
    <property type="entry name" value="AAT_like"/>
    <property type="match status" value="1"/>
</dbReference>
<evidence type="ECO:0000256" key="4">
    <source>
        <dbReference type="ARBA" id="ARBA00022679"/>
    </source>
</evidence>
<evidence type="ECO:0000256" key="6">
    <source>
        <dbReference type="RuleBase" id="RU000481"/>
    </source>
</evidence>
<evidence type="ECO:0000256" key="1">
    <source>
        <dbReference type="ARBA" id="ARBA00001933"/>
    </source>
</evidence>
<dbReference type="InterPro" id="IPR050596">
    <property type="entry name" value="AspAT/PAT-like"/>
</dbReference>
<dbReference type="RefSeq" id="WP_326848870.1">
    <property type="nucleotide sequence ID" value="NZ_MPQZ01000037.1"/>
</dbReference>
<dbReference type="EC" id="2.6.1.-" evidence="6"/>
<evidence type="ECO:0000259" key="7">
    <source>
        <dbReference type="Pfam" id="PF00155"/>
    </source>
</evidence>
<keyword evidence="9" id="KW-1185">Reference proteome</keyword>
<organism evidence="8 9">
    <name type="scientific">Solemya velum gill symbiont</name>
    <dbReference type="NCBI Taxonomy" id="2340"/>
    <lineage>
        <taxon>Bacteria</taxon>
        <taxon>Pseudomonadati</taxon>
        <taxon>Pseudomonadota</taxon>
        <taxon>Gammaproteobacteria</taxon>
        <taxon>sulfur-oxidizing symbionts</taxon>
    </lineage>
</organism>
<evidence type="ECO:0000256" key="3">
    <source>
        <dbReference type="ARBA" id="ARBA00022576"/>
    </source>
</evidence>
<gene>
    <name evidence="8" type="ORF">JV46_05450</name>
</gene>
<comment type="cofactor">
    <cofactor evidence="1 6">
        <name>pyridoxal 5'-phosphate</name>
        <dbReference type="ChEBI" id="CHEBI:597326"/>
    </cofactor>
</comment>
<dbReference type="InterPro" id="IPR004838">
    <property type="entry name" value="NHTrfase_class1_PyrdxlP-BS"/>
</dbReference>
<evidence type="ECO:0000313" key="9">
    <source>
        <dbReference type="Proteomes" id="UP000030856"/>
    </source>
</evidence>
<evidence type="ECO:0000313" key="8">
    <source>
        <dbReference type="EMBL" id="KHF24622.1"/>
    </source>
</evidence>
<comment type="similarity">
    <text evidence="2 6">Belongs to the class-I pyridoxal-phosphate-dependent aminotransferase family.</text>
</comment>